<dbReference type="InterPro" id="IPR007487">
    <property type="entry name" value="ABC_transpt-TYRBP-like"/>
</dbReference>
<dbReference type="AlphaFoldDB" id="A0A3P1XGB4"/>
<keyword evidence="1" id="KW-0472">Membrane</keyword>
<dbReference type="InterPro" id="IPR028082">
    <property type="entry name" value="Peripla_BP_I"/>
</dbReference>
<name>A0A3P1XGB4_TANFO</name>
<keyword evidence="1" id="KW-0812">Transmembrane</keyword>
<dbReference type="Pfam" id="PF04392">
    <property type="entry name" value="ABC_sub_bind"/>
    <property type="match status" value="1"/>
</dbReference>
<sequence length="334" mass="37065">MRNSFFISGKNIGYHMKKKILIPILIILAVAAIVVFTRKSDTQKIGLVYIADAEAIDLAKIGLTEQLDSLGLKVEIEYANAFGEPKNINNIVNSFKQKKYQAILALTTPCAQIAQQQIKEQPIVFVGVSNPIAAGLVKTLDNGYENVTGTMSNDPVFINVKLAKMLFPEIKKIGIIYSANEANSQSIIQTLEDSIRVTNMPIILIKKIVNQTADVYPVLNSLVKDVDALFLINDNTTSSTSELIINTADKANKPVFSCDIESVKKGALFTYGLNYKDEGIAAANILYEILIEKKKPADIPVFVNNKYYLYINKVLFEKYPISRKKIGSPFFEVD</sequence>
<dbReference type="Proteomes" id="UP000278609">
    <property type="component" value="Unassembled WGS sequence"/>
</dbReference>
<dbReference type="PANTHER" id="PTHR35271:SF1">
    <property type="entry name" value="ABC TRANSPORTER, SUBSTRATE-BINDING LIPOPROTEIN"/>
    <property type="match status" value="1"/>
</dbReference>
<dbReference type="PANTHER" id="PTHR35271">
    <property type="entry name" value="ABC TRANSPORTER, SUBSTRATE-BINDING LIPOPROTEIN-RELATED"/>
    <property type="match status" value="1"/>
</dbReference>
<comment type="caution">
    <text evidence="2">The sequence shown here is derived from an EMBL/GenBank/DDBJ whole genome shotgun (WGS) entry which is preliminary data.</text>
</comment>
<accession>A0A3P1XGB4</accession>
<evidence type="ECO:0000313" key="3">
    <source>
        <dbReference type="Proteomes" id="UP000278609"/>
    </source>
</evidence>
<dbReference type="SUPFAM" id="SSF53822">
    <property type="entry name" value="Periplasmic binding protein-like I"/>
    <property type="match status" value="1"/>
</dbReference>
<keyword evidence="1" id="KW-1133">Transmembrane helix</keyword>
<dbReference type="OrthoDB" id="9776955at2"/>
<reference evidence="2 3" key="1">
    <citation type="submission" date="2018-11" db="EMBL/GenBank/DDBJ databases">
        <title>Genomes From Bacteria Associated with the Canine Oral Cavity: a Test Case for Automated Genome-Based Taxonomic Assignment.</title>
        <authorList>
            <person name="Coil D.A."/>
            <person name="Jospin G."/>
            <person name="Darling A.E."/>
            <person name="Wallis C."/>
            <person name="Davis I.J."/>
            <person name="Harris S."/>
            <person name="Eisen J.A."/>
            <person name="Holcombe L.J."/>
            <person name="O'Flynn C."/>
        </authorList>
    </citation>
    <scope>NUCLEOTIDE SEQUENCE [LARGE SCALE GENOMIC DNA]</scope>
    <source>
        <strain evidence="2 3">OH2617_COT-023</strain>
    </source>
</reference>
<protein>
    <submittedName>
        <fullName evidence="2">ABC transporter substrate-binding protein</fullName>
    </submittedName>
</protein>
<feature type="transmembrane region" description="Helical" evidence="1">
    <location>
        <begin position="20"/>
        <end position="37"/>
    </location>
</feature>
<organism evidence="2 3">
    <name type="scientific">Tannerella forsythia</name>
    <name type="common">Bacteroides forsythus</name>
    <dbReference type="NCBI Taxonomy" id="28112"/>
    <lineage>
        <taxon>Bacteria</taxon>
        <taxon>Pseudomonadati</taxon>
        <taxon>Bacteroidota</taxon>
        <taxon>Bacteroidia</taxon>
        <taxon>Bacteroidales</taxon>
        <taxon>Tannerellaceae</taxon>
        <taxon>Tannerella</taxon>
    </lineage>
</organism>
<proteinExistence type="predicted"/>
<evidence type="ECO:0000313" key="2">
    <source>
        <dbReference type="EMBL" id="RRD57789.1"/>
    </source>
</evidence>
<dbReference type="EMBL" id="RQYS01000073">
    <property type="protein sequence ID" value="RRD57789.1"/>
    <property type="molecule type" value="Genomic_DNA"/>
</dbReference>
<dbReference type="CDD" id="cd06325">
    <property type="entry name" value="PBP1_ABC_unchar_transporter"/>
    <property type="match status" value="1"/>
</dbReference>
<evidence type="ECO:0000256" key="1">
    <source>
        <dbReference type="SAM" id="Phobius"/>
    </source>
</evidence>
<gene>
    <name evidence="2" type="ORF">EII40_12560</name>
</gene>
<dbReference type="Gene3D" id="3.40.50.2300">
    <property type="match status" value="2"/>
</dbReference>